<reference evidence="1" key="1">
    <citation type="journal article" date="2013" name="Nat. Commun.">
        <title>Whole-genome sequencing of Oryza brachyantha reveals mechanisms underlying Oryza genome evolution.</title>
        <authorList>
            <person name="Chen J."/>
            <person name="Huang Q."/>
            <person name="Gao D."/>
            <person name="Wang J."/>
            <person name="Lang Y."/>
            <person name="Liu T."/>
            <person name="Li B."/>
            <person name="Bai Z."/>
            <person name="Luis Goicoechea J."/>
            <person name="Liang C."/>
            <person name="Chen C."/>
            <person name="Zhang W."/>
            <person name="Sun S."/>
            <person name="Liao Y."/>
            <person name="Zhang X."/>
            <person name="Yang L."/>
            <person name="Song C."/>
            <person name="Wang M."/>
            <person name="Shi J."/>
            <person name="Liu G."/>
            <person name="Liu J."/>
            <person name="Zhou H."/>
            <person name="Zhou W."/>
            <person name="Yu Q."/>
            <person name="An N."/>
            <person name="Chen Y."/>
            <person name="Cai Q."/>
            <person name="Wang B."/>
            <person name="Liu B."/>
            <person name="Min J."/>
            <person name="Huang Y."/>
            <person name="Wu H."/>
            <person name="Li Z."/>
            <person name="Zhang Y."/>
            <person name="Yin Y."/>
            <person name="Song W."/>
            <person name="Jiang J."/>
            <person name="Jackson S.A."/>
            <person name="Wing R.A."/>
            <person name="Wang J."/>
            <person name="Chen M."/>
        </authorList>
    </citation>
    <scope>NUCLEOTIDE SEQUENCE [LARGE SCALE GENOMIC DNA]</scope>
    <source>
        <strain evidence="1">cv. IRGC 101232</strain>
    </source>
</reference>
<keyword evidence="2" id="KW-1185">Reference proteome</keyword>
<proteinExistence type="predicted"/>
<name>J3LTQ2_ORYBR</name>
<reference evidence="1" key="2">
    <citation type="submission" date="2013-04" db="UniProtKB">
        <authorList>
            <consortium name="EnsemblPlants"/>
        </authorList>
    </citation>
    <scope>IDENTIFICATION</scope>
</reference>
<accession>J3LTQ2</accession>
<protein>
    <submittedName>
        <fullName evidence="1">Uncharacterized protein</fullName>
    </submittedName>
</protein>
<dbReference type="EnsemblPlants" id="OB03G44280.1">
    <property type="protein sequence ID" value="OB03G44280.1"/>
    <property type="gene ID" value="OB03G44280"/>
</dbReference>
<dbReference type="Proteomes" id="UP000006038">
    <property type="component" value="Chromosome 3"/>
</dbReference>
<organism evidence="1">
    <name type="scientific">Oryza brachyantha</name>
    <name type="common">malo sina</name>
    <dbReference type="NCBI Taxonomy" id="4533"/>
    <lineage>
        <taxon>Eukaryota</taxon>
        <taxon>Viridiplantae</taxon>
        <taxon>Streptophyta</taxon>
        <taxon>Embryophyta</taxon>
        <taxon>Tracheophyta</taxon>
        <taxon>Spermatophyta</taxon>
        <taxon>Magnoliopsida</taxon>
        <taxon>Liliopsida</taxon>
        <taxon>Poales</taxon>
        <taxon>Poaceae</taxon>
        <taxon>BOP clade</taxon>
        <taxon>Oryzoideae</taxon>
        <taxon>Oryzeae</taxon>
        <taxon>Oryzinae</taxon>
        <taxon>Oryza</taxon>
    </lineage>
</organism>
<dbReference type="AlphaFoldDB" id="J3LTQ2"/>
<dbReference type="Gramene" id="OB03G44280.1">
    <property type="protein sequence ID" value="OB03G44280.1"/>
    <property type="gene ID" value="OB03G44280"/>
</dbReference>
<sequence>MAETAARSFSSFCFRMALYSMGCPPPAPVAAAAICGCFTSTGTTPPAPLTTPAPGPGLGFSTGLSSTASSRNFWKYHSEGHRFIAFPPPPLPAPATPAPPDAAAALPPSCCGAAADDGCGTQYVSEISSTENTRSIAESAARGIAAGGWEIRAVAERREAGGFEGLIGEISRELLLLLREEEEKERRGGAEEDLAEGGLVFCVLFGTHK</sequence>
<dbReference type="HOGENOM" id="CLU_1317217_0_0_1"/>
<evidence type="ECO:0000313" key="2">
    <source>
        <dbReference type="Proteomes" id="UP000006038"/>
    </source>
</evidence>
<evidence type="ECO:0000313" key="1">
    <source>
        <dbReference type="EnsemblPlants" id="OB03G44280.1"/>
    </source>
</evidence>